<reference evidence="2" key="1">
    <citation type="submission" date="2020-04" db="EMBL/GenBank/DDBJ databases">
        <authorList>
            <person name="Chiriac C."/>
            <person name="Salcher M."/>
            <person name="Ghai R."/>
            <person name="Kavagutti S V."/>
        </authorList>
    </citation>
    <scope>NUCLEOTIDE SEQUENCE</scope>
</reference>
<dbReference type="PROSITE" id="PS51257">
    <property type="entry name" value="PROKAR_LIPOPROTEIN"/>
    <property type="match status" value="1"/>
</dbReference>
<protein>
    <recommendedName>
        <fullName evidence="3">Lipoprotein</fullName>
    </recommendedName>
</protein>
<evidence type="ECO:0000256" key="1">
    <source>
        <dbReference type="SAM" id="Phobius"/>
    </source>
</evidence>
<keyword evidence="1" id="KW-0812">Transmembrane</keyword>
<organism evidence="2">
    <name type="scientific">uncultured Caudovirales phage</name>
    <dbReference type="NCBI Taxonomy" id="2100421"/>
    <lineage>
        <taxon>Viruses</taxon>
        <taxon>Duplodnaviria</taxon>
        <taxon>Heunggongvirae</taxon>
        <taxon>Uroviricota</taxon>
        <taxon>Caudoviricetes</taxon>
        <taxon>Peduoviridae</taxon>
        <taxon>Maltschvirus</taxon>
        <taxon>Maltschvirus maltsch</taxon>
    </lineage>
</organism>
<accession>A0A6J5N0J5</accession>
<keyword evidence="1" id="KW-0472">Membrane</keyword>
<proteinExistence type="predicted"/>
<evidence type="ECO:0000313" key="2">
    <source>
        <dbReference type="EMBL" id="CAB4151631.1"/>
    </source>
</evidence>
<name>A0A6J5N0J5_9CAUD</name>
<dbReference type="EMBL" id="LR796568">
    <property type="protein sequence ID" value="CAB4151631.1"/>
    <property type="molecule type" value="Genomic_DNA"/>
</dbReference>
<gene>
    <name evidence="2" type="ORF">UFOVP595_23</name>
</gene>
<evidence type="ECO:0008006" key="3">
    <source>
        <dbReference type="Google" id="ProtNLM"/>
    </source>
</evidence>
<keyword evidence="1" id="KW-1133">Transmembrane helix</keyword>
<sequence>MKLKIAIAAILIFLIGCKAKEVRVENTFKTDSVNHVEIKKQIEILTLQTDTGLVIEEEITDYQIATDSAGFKTSIPIKKIKKKWHKYNHQIKGSNKQLIKVAETATIKKEIKKISVEKTSFQFKWFFLIIIIAMILLIMMLFLIK</sequence>
<feature type="transmembrane region" description="Helical" evidence="1">
    <location>
        <begin position="125"/>
        <end position="144"/>
    </location>
</feature>